<dbReference type="InterPro" id="IPR015943">
    <property type="entry name" value="WD40/YVTN_repeat-like_dom_sf"/>
</dbReference>
<dbReference type="InterPro" id="IPR059122">
    <property type="entry name" value="Beta-prop_WDR5-like"/>
</dbReference>
<dbReference type="InterPro" id="IPR019775">
    <property type="entry name" value="WD40_repeat_CS"/>
</dbReference>
<dbReference type="Proteomes" id="UP000306584">
    <property type="component" value="Unassembled WGS sequence"/>
</dbReference>
<feature type="repeat" description="WD" evidence="4">
    <location>
        <begin position="265"/>
        <end position="306"/>
    </location>
</feature>
<dbReference type="AlphaFoldDB" id="A0A4S9LMM2"/>
<evidence type="ECO:0000259" key="6">
    <source>
        <dbReference type="Pfam" id="PF25175"/>
    </source>
</evidence>
<dbReference type="FunFam" id="2.130.10.10:FF:000510">
    <property type="entry name" value="WD repeat protein"/>
    <property type="match status" value="1"/>
</dbReference>
<dbReference type="InterPro" id="IPR001680">
    <property type="entry name" value="WD40_rpt"/>
</dbReference>
<feature type="repeat" description="WD" evidence="4">
    <location>
        <begin position="95"/>
        <end position="136"/>
    </location>
</feature>
<dbReference type="GO" id="GO:0000209">
    <property type="term" value="P:protein polyubiquitination"/>
    <property type="evidence" value="ECO:0007669"/>
    <property type="project" value="TreeGrafter"/>
</dbReference>
<sequence>MSIADQVQDLMEDVLGPERSPKRRRLSSDSPQSFEENDNKPDTEPATDAENGYAFEDESDGAERALDSNSQTPRDRDQTTDSRPAGIHYKPYMTLKGHKRGVAAVRFSPNGKWIASCSADCTIKVWNAQTGTLVHTLEGHLAGVSTISWAPDSIVLASGSDDKSIRLWDVRTGKCMPTALAGHHNYVYSIAFSPKGNMLVSGSYDEAVFLWDVRTARVMRSLPAHSDPVSGVDFVRDGTLVASCSSDGLIRIWDSNTGQCLKTLVHEDNAPVTSVRFSPNGKFVLAATLDSSVRLWKYVEGRCIKTYQGHKNQKYSINACFGTYVSEQEDGEEWAFAMCGDEEGKAMIWDVNTKKVLQVLTGHQGVVLGVDSNPDSSLVATCGLDGSIRVWKNSSSK</sequence>
<dbReference type="InterPro" id="IPR051983">
    <property type="entry name" value="WSB_SOCS-box_domain"/>
</dbReference>
<evidence type="ECO:0000256" key="4">
    <source>
        <dbReference type="PROSITE-ProRule" id="PRU00221"/>
    </source>
</evidence>
<evidence type="ECO:0000313" key="8">
    <source>
        <dbReference type="Proteomes" id="UP000306584"/>
    </source>
</evidence>
<keyword evidence="3" id="KW-0833">Ubl conjugation pathway</keyword>
<dbReference type="PROSITE" id="PS00678">
    <property type="entry name" value="WD_REPEATS_1"/>
    <property type="match status" value="4"/>
</dbReference>
<organism evidence="7 8">
    <name type="scientific">Aureobasidium pullulans</name>
    <name type="common">Black yeast</name>
    <name type="synonym">Pullularia pullulans</name>
    <dbReference type="NCBI Taxonomy" id="5580"/>
    <lineage>
        <taxon>Eukaryota</taxon>
        <taxon>Fungi</taxon>
        <taxon>Dikarya</taxon>
        <taxon>Ascomycota</taxon>
        <taxon>Pezizomycotina</taxon>
        <taxon>Dothideomycetes</taxon>
        <taxon>Dothideomycetidae</taxon>
        <taxon>Dothideales</taxon>
        <taxon>Saccotheciaceae</taxon>
        <taxon>Aureobasidium</taxon>
    </lineage>
</organism>
<dbReference type="EMBL" id="QZBD01000086">
    <property type="protein sequence ID" value="THY30404.1"/>
    <property type="molecule type" value="Genomic_DNA"/>
</dbReference>
<dbReference type="InterPro" id="IPR036322">
    <property type="entry name" value="WD40_repeat_dom_sf"/>
</dbReference>
<keyword evidence="2" id="KW-0677">Repeat</keyword>
<dbReference type="Gene3D" id="2.130.10.10">
    <property type="entry name" value="YVTN repeat-like/Quinoprotein amine dehydrogenase"/>
    <property type="match status" value="2"/>
</dbReference>
<dbReference type="SMART" id="SM00320">
    <property type="entry name" value="WD40"/>
    <property type="match status" value="7"/>
</dbReference>
<evidence type="ECO:0000256" key="2">
    <source>
        <dbReference type="ARBA" id="ARBA00022737"/>
    </source>
</evidence>
<dbReference type="PROSITE" id="PS50082">
    <property type="entry name" value="WD_REPEATS_2"/>
    <property type="match status" value="6"/>
</dbReference>
<dbReference type="CDD" id="cd00200">
    <property type="entry name" value="WD40"/>
    <property type="match status" value="1"/>
</dbReference>
<feature type="repeat" description="WD" evidence="4">
    <location>
        <begin position="222"/>
        <end position="263"/>
    </location>
</feature>
<feature type="domain" description="WDR5-like beta-propeller" evidence="6">
    <location>
        <begin position="94"/>
        <end position="392"/>
    </location>
</feature>
<reference evidence="7 8" key="1">
    <citation type="submission" date="2018-10" db="EMBL/GenBank/DDBJ databases">
        <title>Fifty Aureobasidium pullulans genomes reveal a recombining polyextremotolerant generalist.</title>
        <authorList>
            <person name="Gostincar C."/>
            <person name="Turk M."/>
            <person name="Zajc J."/>
            <person name="Gunde-Cimerman N."/>
        </authorList>
    </citation>
    <scope>NUCLEOTIDE SEQUENCE [LARGE SCALE GENOMIC DNA]</scope>
    <source>
        <strain evidence="7 8">EXF-6604</strain>
    </source>
</reference>
<feature type="region of interest" description="Disordered" evidence="5">
    <location>
        <begin position="1"/>
        <end position="90"/>
    </location>
</feature>
<proteinExistence type="predicted"/>
<evidence type="ECO:0000256" key="3">
    <source>
        <dbReference type="ARBA" id="ARBA00022786"/>
    </source>
</evidence>
<name>A0A4S9LMM2_AURPU</name>
<evidence type="ECO:0000256" key="5">
    <source>
        <dbReference type="SAM" id="MobiDB-lite"/>
    </source>
</evidence>
<feature type="repeat" description="WD" evidence="4">
    <location>
        <begin position="180"/>
        <end position="221"/>
    </location>
</feature>
<feature type="repeat" description="WD" evidence="4">
    <location>
        <begin position="360"/>
        <end position="397"/>
    </location>
</feature>
<evidence type="ECO:0000256" key="1">
    <source>
        <dbReference type="ARBA" id="ARBA00022574"/>
    </source>
</evidence>
<evidence type="ECO:0000313" key="7">
    <source>
        <dbReference type="EMBL" id="THY30404.1"/>
    </source>
</evidence>
<accession>A0A4S9LMM2</accession>
<dbReference type="PRINTS" id="PR00320">
    <property type="entry name" value="GPROTEINBRPT"/>
</dbReference>
<comment type="caution">
    <text evidence="7">The sequence shown here is derived from an EMBL/GenBank/DDBJ whole genome shotgun (WGS) entry which is preliminary data.</text>
</comment>
<dbReference type="InterPro" id="IPR020472">
    <property type="entry name" value="WD40_PAC1"/>
</dbReference>
<feature type="repeat" description="WD" evidence="4">
    <location>
        <begin position="137"/>
        <end position="178"/>
    </location>
</feature>
<dbReference type="PROSITE" id="PS50294">
    <property type="entry name" value="WD_REPEATS_REGION"/>
    <property type="match status" value="6"/>
</dbReference>
<protein>
    <submittedName>
        <fullName evidence="7">WD40 repeat protein</fullName>
    </submittedName>
</protein>
<dbReference type="PANTHER" id="PTHR15622:SF2">
    <property type="entry name" value="U4_U6 SMALL NUCLEAR RIBONUCLEOPROTEIN PRP4"/>
    <property type="match status" value="1"/>
</dbReference>
<keyword evidence="1 4" id="KW-0853">WD repeat</keyword>
<dbReference type="PANTHER" id="PTHR15622">
    <property type="entry name" value="WD40 REPEAT PROTEIN"/>
    <property type="match status" value="1"/>
</dbReference>
<dbReference type="PROSITE" id="PS50231">
    <property type="entry name" value="RICIN_B_LECTIN"/>
    <property type="match status" value="1"/>
</dbReference>
<gene>
    <name evidence="7" type="ORF">D6D01_03225</name>
</gene>
<dbReference type="Pfam" id="PF25175">
    <property type="entry name" value="Beta-prop_WDR5"/>
    <property type="match status" value="1"/>
</dbReference>
<dbReference type="SUPFAM" id="SSF50978">
    <property type="entry name" value="WD40 repeat-like"/>
    <property type="match status" value="1"/>
</dbReference>